<dbReference type="PANTHER" id="PTHR38468:SF1">
    <property type="entry name" value="SLL0939 PROTEIN"/>
    <property type="match status" value="1"/>
</dbReference>
<dbReference type="PANTHER" id="PTHR38468">
    <property type="entry name" value="SLL0939 PROTEIN"/>
    <property type="match status" value="1"/>
</dbReference>
<keyword evidence="2" id="KW-0812">Transmembrane</keyword>
<dbReference type="InterPro" id="IPR012427">
    <property type="entry name" value="DUF1622"/>
</dbReference>
<keyword evidence="2" id="KW-1133">Transmembrane helix</keyword>
<dbReference type="AlphaFoldDB" id="A0A1M4YCJ9"/>
<name>A0A1M4YCJ9_9CLOT</name>
<protein>
    <submittedName>
        <fullName evidence="3">Uncharacterized membrane protein</fullName>
    </submittedName>
</protein>
<evidence type="ECO:0000256" key="2">
    <source>
        <dbReference type="SAM" id="Phobius"/>
    </source>
</evidence>
<dbReference type="Pfam" id="PF07784">
    <property type="entry name" value="DUF1622"/>
    <property type="match status" value="1"/>
</dbReference>
<feature type="compositionally biased region" description="Basic and acidic residues" evidence="1">
    <location>
        <begin position="106"/>
        <end position="123"/>
    </location>
</feature>
<gene>
    <name evidence="3" type="ORF">SAMN02745158_02312</name>
</gene>
<feature type="transmembrane region" description="Helical" evidence="2">
    <location>
        <begin position="14"/>
        <end position="39"/>
    </location>
</feature>
<evidence type="ECO:0000313" key="4">
    <source>
        <dbReference type="Proteomes" id="UP000184245"/>
    </source>
</evidence>
<dbReference type="EMBL" id="FQVI01000011">
    <property type="protein sequence ID" value="SHF03465.1"/>
    <property type="molecule type" value="Genomic_DNA"/>
</dbReference>
<feature type="region of interest" description="Disordered" evidence="1">
    <location>
        <begin position="103"/>
        <end position="123"/>
    </location>
</feature>
<proteinExistence type="predicted"/>
<keyword evidence="4" id="KW-1185">Reference proteome</keyword>
<accession>A0A1M4YCJ9</accession>
<evidence type="ECO:0000313" key="3">
    <source>
        <dbReference type="EMBL" id="SHF03465.1"/>
    </source>
</evidence>
<dbReference type="Proteomes" id="UP000184245">
    <property type="component" value="Unassembled WGS sequence"/>
</dbReference>
<reference evidence="3 4" key="1">
    <citation type="submission" date="2016-11" db="EMBL/GenBank/DDBJ databases">
        <authorList>
            <person name="Jaros S."/>
            <person name="Januszkiewicz K."/>
            <person name="Wedrychowicz H."/>
        </authorList>
    </citation>
    <scope>NUCLEOTIDE SEQUENCE [LARGE SCALE GENOMIC DNA]</scope>
    <source>
        <strain evidence="3 4">DSM 17459</strain>
    </source>
</reference>
<dbReference type="RefSeq" id="WP_072851865.1">
    <property type="nucleotide sequence ID" value="NZ_FQVI01000011.1"/>
</dbReference>
<sequence length="123" mass="14015">MEYLEDLLILVTRAAILIFECIGVGVITFSGLQGIVNYIRRKPNTRLLLAKGLSMGLEFKLGGEILRTVIIRDMSEIIMVGAIIILRTILAVLIHWEIKNEEEEYELSHQREEEKEGSEDSRS</sequence>
<keyword evidence="2" id="KW-0472">Membrane</keyword>
<dbReference type="STRING" id="1122155.SAMN02745158_02312"/>
<evidence type="ECO:0000256" key="1">
    <source>
        <dbReference type="SAM" id="MobiDB-lite"/>
    </source>
</evidence>
<organism evidence="3 4">
    <name type="scientific">Lactonifactor longoviformis DSM 17459</name>
    <dbReference type="NCBI Taxonomy" id="1122155"/>
    <lineage>
        <taxon>Bacteria</taxon>
        <taxon>Bacillati</taxon>
        <taxon>Bacillota</taxon>
        <taxon>Clostridia</taxon>
        <taxon>Eubacteriales</taxon>
        <taxon>Clostridiaceae</taxon>
        <taxon>Lactonifactor</taxon>
    </lineage>
</organism>
<dbReference type="OrthoDB" id="1654752at2"/>
<feature type="transmembrane region" description="Helical" evidence="2">
    <location>
        <begin position="77"/>
        <end position="96"/>
    </location>
</feature>